<dbReference type="Proteomes" id="UP001597058">
    <property type="component" value="Unassembled WGS sequence"/>
</dbReference>
<proteinExistence type="predicted"/>
<comment type="caution">
    <text evidence="1">The sequence shown here is derived from an EMBL/GenBank/DDBJ whole genome shotgun (WGS) entry which is preliminary data.</text>
</comment>
<keyword evidence="2" id="KW-1185">Reference proteome</keyword>
<protein>
    <submittedName>
        <fullName evidence="1">Uncharacterized protein</fullName>
    </submittedName>
</protein>
<name>A0ABW3XYB8_9ACTN</name>
<dbReference type="RefSeq" id="WP_381238922.1">
    <property type="nucleotide sequence ID" value="NZ_JBHSKH010000060.1"/>
</dbReference>
<evidence type="ECO:0000313" key="1">
    <source>
        <dbReference type="EMBL" id="MFD1313534.1"/>
    </source>
</evidence>
<evidence type="ECO:0000313" key="2">
    <source>
        <dbReference type="Proteomes" id="UP001597058"/>
    </source>
</evidence>
<accession>A0ABW3XYB8</accession>
<dbReference type="EMBL" id="JBHTMM010000211">
    <property type="protein sequence ID" value="MFD1313534.1"/>
    <property type="molecule type" value="Genomic_DNA"/>
</dbReference>
<gene>
    <name evidence="1" type="ORF">ACFQ5X_48550</name>
</gene>
<reference evidence="2" key="1">
    <citation type="journal article" date="2019" name="Int. J. Syst. Evol. Microbiol.">
        <title>The Global Catalogue of Microorganisms (GCM) 10K type strain sequencing project: providing services to taxonomists for standard genome sequencing and annotation.</title>
        <authorList>
            <consortium name="The Broad Institute Genomics Platform"/>
            <consortium name="The Broad Institute Genome Sequencing Center for Infectious Disease"/>
            <person name="Wu L."/>
            <person name="Ma J."/>
        </authorList>
    </citation>
    <scope>NUCLEOTIDE SEQUENCE [LARGE SCALE GENOMIC DNA]</scope>
    <source>
        <strain evidence="2">CGMCC 4.7020</strain>
    </source>
</reference>
<sequence>MPFTVQRLFARREPTALRMVVECSANASTLREGPVLDDGSGTAWFVFLCPAHAEGLPEWLGVATHADQGSMPCGSVMDFRSADQVLQSHADLWLTSLTGVCADMKDDVLADVLTEAEQVLRLRLRLDQDAGTEDGPLRGIAMMIDLACRSAALGDLGQVAMILGYCEMVAKGLKPWHEDGSDPPEQDAAEAGCRQMLDIPPKD</sequence>
<organism evidence="1 2">
    <name type="scientific">Streptomyces kaempferi</name>
    <dbReference type="NCBI Taxonomy" id="333725"/>
    <lineage>
        <taxon>Bacteria</taxon>
        <taxon>Bacillati</taxon>
        <taxon>Actinomycetota</taxon>
        <taxon>Actinomycetes</taxon>
        <taxon>Kitasatosporales</taxon>
        <taxon>Streptomycetaceae</taxon>
        <taxon>Streptomyces</taxon>
    </lineage>
</organism>